<name>A0A3E0TQB9_9GAMM</name>
<organism evidence="1 2">
    <name type="scientific">Thalassotalea euphylliae</name>
    <dbReference type="NCBI Taxonomy" id="1655234"/>
    <lineage>
        <taxon>Bacteria</taxon>
        <taxon>Pseudomonadati</taxon>
        <taxon>Pseudomonadota</taxon>
        <taxon>Gammaproteobacteria</taxon>
        <taxon>Alteromonadales</taxon>
        <taxon>Colwelliaceae</taxon>
        <taxon>Thalassotalea</taxon>
    </lineage>
</organism>
<dbReference type="AlphaFoldDB" id="A0A3E0TQB9"/>
<dbReference type="Proteomes" id="UP000256478">
    <property type="component" value="Unassembled WGS sequence"/>
</dbReference>
<comment type="caution">
    <text evidence="1">The sequence shown here is derived from an EMBL/GenBank/DDBJ whole genome shotgun (WGS) entry which is preliminary data.</text>
</comment>
<proteinExistence type="predicted"/>
<gene>
    <name evidence="1" type="ORF">DXX93_06360</name>
</gene>
<protein>
    <recommendedName>
        <fullName evidence="3">Adhesin domain-containing protein</fullName>
    </recommendedName>
</protein>
<dbReference type="OrthoDB" id="6313326at2"/>
<dbReference type="RefSeq" id="WP_116007363.1">
    <property type="nucleotide sequence ID" value="NZ_QUOU01000001.1"/>
</dbReference>
<dbReference type="EMBL" id="QUOU01000001">
    <property type="protein sequence ID" value="REL26242.1"/>
    <property type="molecule type" value="Genomic_DNA"/>
</dbReference>
<reference evidence="1 2" key="1">
    <citation type="submission" date="2018-08" db="EMBL/GenBank/DDBJ databases">
        <title>Thalassotalea euphylliae genome.</title>
        <authorList>
            <person name="Summers S."/>
            <person name="Rice S.A."/>
            <person name="Freckelton M.L."/>
            <person name="Nedved B.T."/>
            <person name="Hadfield M.G."/>
        </authorList>
    </citation>
    <scope>NUCLEOTIDE SEQUENCE [LARGE SCALE GENOMIC DNA]</scope>
    <source>
        <strain evidence="1 2">H1</strain>
    </source>
</reference>
<evidence type="ECO:0008006" key="3">
    <source>
        <dbReference type="Google" id="ProtNLM"/>
    </source>
</evidence>
<accession>A0A3E0TQB9</accession>
<sequence>MTSSTYSRHNSVNYVSSRNGTGRISTRRLNTVVATLLVTMTSTSALAGWFNDYELVETKNLTLDAANLEQFKIDAGAGSLVLVGEQGDEISVTAQVYQRTAKNDYCLSLDYTKGEAQALLAANNCNSDTRIDVTVTLPANLATMIQDTSGSINTNNTSVISIADGSGRIEINNNHTGLKIEDGSGPIDITQVAGDIEIDDGSGSIHVTNAQGEVTVRDGSGSINVNNARRFNLISDGSGSVNLSNVDS</sequence>
<evidence type="ECO:0000313" key="1">
    <source>
        <dbReference type="EMBL" id="REL26242.1"/>
    </source>
</evidence>
<evidence type="ECO:0000313" key="2">
    <source>
        <dbReference type="Proteomes" id="UP000256478"/>
    </source>
</evidence>